<dbReference type="PRINTS" id="PR00368">
    <property type="entry name" value="FADPNR"/>
</dbReference>
<evidence type="ECO:0000313" key="8">
    <source>
        <dbReference type="Proteomes" id="UP000886842"/>
    </source>
</evidence>
<dbReference type="InterPro" id="IPR016156">
    <property type="entry name" value="FAD/NAD-linked_Rdtase_dimer_sf"/>
</dbReference>
<evidence type="ECO:0000259" key="6">
    <source>
        <dbReference type="Pfam" id="PF14759"/>
    </source>
</evidence>
<evidence type="ECO:0000256" key="1">
    <source>
        <dbReference type="ARBA" id="ARBA00001974"/>
    </source>
</evidence>
<reference evidence="7" key="2">
    <citation type="journal article" date="2021" name="PeerJ">
        <title>Extensive microbial diversity within the chicken gut microbiome revealed by metagenomics and culture.</title>
        <authorList>
            <person name="Gilroy R."/>
            <person name="Ravi A."/>
            <person name="Getino M."/>
            <person name="Pursley I."/>
            <person name="Horton D.L."/>
            <person name="Alikhan N.F."/>
            <person name="Baker D."/>
            <person name="Gharbi K."/>
            <person name="Hall N."/>
            <person name="Watson M."/>
            <person name="Adriaenssens E.M."/>
            <person name="Foster-Nyarko E."/>
            <person name="Jarju S."/>
            <person name="Secka A."/>
            <person name="Antonio M."/>
            <person name="Oren A."/>
            <person name="Chaudhuri R.R."/>
            <person name="La Ragione R."/>
            <person name="Hildebrand F."/>
            <person name="Pallen M.J."/>
        </authorList>
    </citation>
    <scope>NUCLEOTIDE SEQUENCE</scope>
    <source>
        <strain evidence="7">ChiGjej1B1-24693</strain>
    </source>
</reference>
<keyword evidence="4" id="KW-0560">Oxidoreductase</keyword>
<evidence type="ECO:0000313" key="7">
    <source>
        <dbReference type="EMBL" id="HIT74675.1"/>
    </source>
</evidence>
<comment type="caution">
    <text evidence="7">The sequence shown here is derived from an EMBL/GenBank/DDBJ whole genome shotgun (WGS) entry which is preliminary data.</text>
</comment>
<dbReference type="SUPFAM" id="SSF51905">
    <property type="entry name" value="FAD/NAD(P)-binding domain"/>
    <property type="match status" value="2"/>
</dbReference>
<evidence type="ECO:0000259" key="5">
    <source>
        <dbReference type="Pfam" id="PF07992"/>
    </source>
</evidence>
<feature type="domain" description="FAD/NAD(P)-binding" evidence="5">
    <location>
        <begin position="4"/>
        <end position="286"/>
    </location>
</feature>
<evidence type="ECO:0000256" key="3">
    <source>
        <dbReference type="ARBA" id="ARBA00022827"/>
    </source>
</evidence>
<evidence type="ECO:0000256" key="4">
    <source>
        <dbReference type="ARBA" id="ARBA00023002"/>
    </source>
</evidence>
<reference evidence="7" key="1">
    <citation type="submission" date="2020-10" db="EMBL/GenBank/DDBJ databases">
        <authorList>
            <person name="Gilroy R."/>
        </authorList>
    </citation>
    <scope>NUCLEOTIDE SEQUENCE</scope>
    <source>
        <strain evidence="7">ChiGjej1B1-24693</strain>
    </source>
</reference>
<proteinExistence type="predicted"/>
<dbReference type="InterPro" id="IPR023753">
    <property type="entry name" value="FAD/NAD-binding_dom"/>
</dbReference>
<comment type="cofactor">
    <cofactor evidence="1">
        <name>FAD</name>
        <dbReference type="ChEBI" id="CHEBI:57692"/>
    </cofactor>
</comment>
<gene>
    <name evidence="7" type="ORF">IAA98_03735</name>
</gene>
<dbReference type="SUPFAM" id="SSF55424">
    <property type="entry name" value="FAD/NAD-linked reductases, dimerisation (C-terminal) domain"/>
    <property type="match status" value="1"/>
</dbReference>
<dbReference type="PRINTS" id="PR00469">
    <property type="entry name" value="PNDRDTASEII"/>
</dbReference>
<accession>A0A9D1GXL8</accession>
<dbReference type="Pfam" id="PF14759">
    <property type="entry name" value="Reductase_C"/>
    <property type="match status" value="1"/>
</dbReference>
<dbReference type="EMBL" id="DVLP01000105">
    <property type="protein sequence ID" value="HIT74675.1"/>
    <property type="molecule type" value="Genomic_DNA"/>
</dbReference>
<dbReference type="AlphaFoldDB" id="A0A9D1GXL8"/>
<feature type="domain" description="Reductase C-terminal" evidence="6">
    <location>
        <begin position="309"/>
        <end position="374"/>
    </location>
</feature>
<dbReference type="GO" id="GO:0005737">
    <property type="term" value="C:cytoplasm"/>
    <property type="evidence" value="ECO:0007669"/>
    <property type="project" value="TreeGrafter"/>
</dbReference>
<name>A0A9D1GXL8_9ACTN</name>
<keyword evidence="2" id="KW-0285">Flavoprotein</keyword>
<dbReference type="PANTHER" id="PTHR43557:SF2">
    <property type="entry name" value="RIESKE DOMAIN-CONTAINING PROTEIN-RELATED"/>
    <property type="match status" value="1"/>
</dbReference>
<organism evidence="7 8">
    <name type="scientific">Candidatus Avipropionibacterium avicola</name>
    <dbReference type="NCBI Taxonomy" id="2840701"/>
    <lineage>
        <taxon>Bacteria</taxon>
        <taxon>Bacillati</taxon>
        <taxon>Actinomycetota</taxon>
        <taxon>Actinomycetes</taxon>
        <taxon>Propionibacteriales</taxon>
        <taxon>Propionibacteriaceae</taxon>
        <taxon>Propionibacteriaceae incertae sedis</taxon>
        <taxon>Candidatus Avipropionibacterium</taxon>
    </lineage>
</organism>
<dbReference type="Proteomes" id="UP000886842">
    <property type="component" value="Unassembled WGS sequence"/>
</dbReference>
<dbReference type="Pfam" id="PF07992">
    <property type="entry name" value="Pyr_redox_2"/>
    <property type="match status" value="1"/>
</dbReference>
<dbReference type="InterPro" id="IPR028202">
    <property type="entry name" value="Reductase_C"/>
</dbReference>
<sequence>MTGLVVVGSGPAGVAAATAYRDAGGPGPIALLSADGAAPYERPPLSKEVLAGTAADPTPIDADLTGIDVRLDTTVTGIDTTARQLTTADGATVPYDRLVICAGARPIRLPGQDDSQVHVLRSLALARSLVADAEQARTAIVVGSGFIGCEAAVSLASRGTEVTMVTRSSQPQLDRVGRFAADKLAGWLAEAGVTVRTEAAVAEVRGPRTVVLESGEALEADVVLVALGIEPSGDLGSGLPTEQGRLLVDDHLSTGVDGVWAAGDGVLAEHAVAGRRIATEHWDDATTQGTIAGQNAAGQDRAWQEIPSFWSDLGDHPLQWAGWGDGFDTDHGSEDDQGWTVWYGKDGVCVGVLTSNHYDDDDRGKQLIADHRPVPH</sequence>
<dbReference type="PANTHER" id="PTHR43557">
    <property type="entry name" value="APOPTOSIS-INDUCING FACTOR 1"/>
    <property type="match status" value="1"/>
</dbReference>
<keyword evidence="3" id="KW-0274">FAD</keyword>
<protein>
    <submittedName>
        <fullName evidence="7">FAD-dependent oxidoreductase</fullName>
    </submittedName>
</protein>
<evidence type="ECO:0000256" key="2">
    <source>
        <dbReference type="ARBA" id="ARBA00022630"/>
    </source>
</evidence>
<dbReference type="GO" id="GO:0016651">
    <property type="term" value="F:oxidoreductase activity, acting on NAD(P)H"/>
    <property type="evidence" value="ECO:0007669"/>
    <property type="project" value="TreeGrafter"/>
</dbReference>
<dbReference type="InterPro" id="IPR050446">
    <property type="entry name" value="FAD-oxidoreductase/Apoptosis"/>
</dbReference>
<dbReference type="InterPro" id="IPR036188">
    <property type="entry name" value="FAD/NAD-bd_sf"/>
</dbReference>
<dbReference type="Gene3D" id="3.30.390.30">
    <property type="match status" value="1"/>
</dbReference>
<dbReference type="Gene3D" id="3.50.50.60">
    <property type="entry name" value="FAD/NAD(P)-binding domain"/>
    <property type="match status" value="2"/>
</dbReference>